<name>A0A9D4DYA0_DREPO</name>
<keyword evidence="2" id="KW-1185">Reference proteome</keyword>
<sequence>MFLLYDSAEKFFISSQCTPAPDGLLGSRGRLPGAYLCRGQVASSRPIKLGPTLGPVQLDRIPTDSVSQRLGCLGWLQLINGLWRALIVHMIFTATYVTMTQHICSNGLCGLHALIIILVFSGTSK</sequence>
<dbReference type="AlphaFoldDB" id="A0A9D4DYA0"/>
<gene>
    <name evidence="1" type="ORF">DPMN_170384</name>
</gene>
<reference evidence="1" key="1">
    <citation type="journal article" date="2019" name="bioRxiv">
        <title>The Genome of the Zebra Mussel, Dreissena polymorpha: A Resource for Invasive Species Research.</title>
        <authorList>
            <person name="McCartney M.A."/>
            <person name="Auch B."/>
            <person name="Kono T."/>
            <person name="Mallez S."/>
            <person name="Zhang Y."/>
            <person name="Obille A."/>
            <person name="Becker A."/>
            <person name="Abrahante J.E."/>
            <person name="Garbe J."/>
            <person name="Badalamenti J.P."/>
            <person name="Herman A."/>
            <person name="Mangelson H."/>
            <person name="Liachko I."/>
            <person name="Sullivan S."/>
            <person name="Sone E.D."/>
            <person name="Koren S."/>
            <person name="Silverstein K.A.T."/>
            <person name="Beckman K.B."/>
            <person name="Gohl D.M."/>
        </authorList>
    </citation>
    <scope>NUCLEOTIDE SEQUENCE</scope>
    <source>
        <strain evidence="1">Duluth1</strain>
        <tissue evidence="1">Whole animal</tissue>
    </source>
</reference>
<reference evidence="1" key="2">
    <citation type="submission" date="2020-11" db="EMBL/GenBank/DDBJ databases">
        <authorList>
            <person name="McCartney M.A."/>
            <person name="Auch B."/>
            <person name="Kono T."/>
            <person name="Mallez S."/>
            <person name="Becker A."/>
            <person name="Gohl D.M."/>
            <person name="Silverstein K.A.T."/>
            <person name="Koren S."/>
            <person name="Bechman K.B."/>
            <person name="Herman A."/>
            <person name="Abrahante J.E."/>
            <person name="Garbe J."/>
        </authorList>
    </citation>
    <scope>NUCLEOTIDE SEQUENCE</scope>
    <source>
        <strain evidence="1">Duluth1</strain>
        <tissue evidence="1">Whole animal</tissue>
    </source>
</reference>
<evidence type="ECO:0000313" key="2">
    <source>
        <dbReference type="Proteomes" id="UP000828390"/>
    </source>
</evidence>
<evidence type="ECO:0000313" key="1">
    <source>
        <dbReference type="EMBL" id="KAH3769136.1"/>
    </source>
</evidence>
<dbReference type="Proteomes" id="UP000828390">
    <property type="component" value="Unassembled WGS sequence"/>
</dbReference>
<dbReference type="EMBL" id="JAIWYP010000009">
    <property type="protein sequence ID" value="KAH3769136.1"/>
    <property type="molecule type" value="Genomic_DNA"/>
</dbReference>
<proteinExistence type="predicted"/>
<comment type="caution">
    <text evidence="1">The sequence shown here is derived from an EMBL/GenBank/DDBJ whole genome shotgun (WGS) entry which is preliminary data.</text>
</comment>
<accession>A0A9D4DYA0</accession>
<protein>
    <submittedName>
        <fullName evidence="1">Uncharacterized protein</fullName>
    </submittedName>
</protein>
<organism evidence="1 2">
    <name type="scientific">Dreissena polymorpha</name>
    <name type="common">Zebra mussel</name>
    <name type="synonym">Mytilus polymorpha</name>
    <dbReference type="NCBI Taxonomy" id="45954"/>
    <lineage>
        <taxon>Eukaryota</taxon>
        <taxon>Metazoa</taxon>
        <taxon>Spiralia</taxon>
        <taxon>Lophotrochozoa</taxon>
        <taxon>Mollusca</taxon>
        <taxon>Bivalvia</taxon>
        <taxon>Autobranchia</taxon>
        <taxon>Heteroconchia</taxon>
        <taxon>Euheterodonta</taxon>
        <taxon>Imparidentia</taxon>
        <taxon>Neoheterodontei</taxon>
        <taxon>Myida</taxon>
        <taxon>Dreissenoidea</taxon>
        <taxon>Dreissenidae</taxon>
        <taxon>Dreissena</taxon>
    </lineage>
</organism>